<dbReference type="GO" id="GO:0016757">
    <property type="term" value="F:glycosyltransferase activity"/>
    <property type="evidence" value="ECO:0007669"/>
    <property type="project" value="TreeGrafter"/>
</dbReference>
<dbReference type="EMBL" id="FNZZ01000002">
    <property type="protein sequence ID" value="SEK94842.1"/>
    <property type="molecule type" value="Genomic_DNA"/>
</dbReference>
<dbReference type="PANTHER" id="PTHR45947:SF3">
    <property type="entry name" value="SULFOQUINOVOSYL TRANSFERASE SQD2"/>
    <property type="match status" value="1"/>
</dbReference>
<dbReference type="AlphaFoldDB" id="A0A1H7L769"/>
<sequence>MILVSAKACWYPPRLDMTRIVFVLSYPTYHSVADPAEWLRWDNRDRRMPALLSALGADVELWGVAREDAILRCDPDLGAPYTLRLFARDGGGKKSRDHYSDAMVAAARADAADLFVVIGSNGGVGYRLFDRVLKPEARRFAVIIGGDYWSRLVPHAAMVFTESELQERALARPRVPWRAAIPYARMERLPKSIDTERFRPVMGERRRDVIAVSRLTRWKSFSEVGALSVEHRVAVAGGGPDADALAKRYPEIDWLGHVPNAAIPALLGSAALYFHAGRRDYFPRAIVEAMACGRPVVAFADRISADVLPANCGLRVTNRNYRHEVAALLADPTRMAAMGLMARAHALATHGLRSSEPACETLLRLARGDA</sequence>
<dbReference type="Proteomes" id="UP000199214">
    <property type="component" value="Unassembled WGS sequence"/>
</dbReference>
<proteinExistence type="predicted"/>
<organism evidence="1 2">
    <name type="scientific">Sphingomonas palmae</name>
    <dbReference type="NCBI Taxonomy" id="1855283"/>
    <lineage>
        <taxon>Bacteria</taxon>
        <taxon>Pseudomonadati</taxon>
        <taxon>Pseudomonadota</taxon>
        <taxon>Alphaproteobacteria</taxon>
        <taxon>Sphingomonadales</taxon>
        <taxon>Sphingomonadaceae</taxon>
        <taxon>Sphingomonas</taxon>
    </lineage>
</organism>
<reference evidence="2" key="1">
    <citation type="submission" date="2016-10" db="EMBL/GenBank/DDBJ databases">
        <authorList>
            <person name="Varghese N."/>
            <person name="Submissions S."/>
        </authorList>
    </citation>
    <scope>NUCLEOTIDE SEQUENCE [LARGE SCALE GENOMIC DNA]</scope>
    <source>
        <strain evidence="2">JS21-1</strain>
    </source>
</reference>
<name>A0A1H7L769_9SPHN</name>
<dbReference type="SUPFAM" id="SSF53756">
    <property type="entry name" value="UDP-Glycosyltransferase/glycogen phosphorylase"/>
    <property type="match status" value="1"/>
</dbReference>
<evidence type="ECO:0000313" key="2">
    <source>
        <dbReference type="Proteomes" id="UP000199214"/>
    </source>
</evidence>
<dbReference type="PANTHER" id="PTHR45947">
    <property type="entry name" value="SULFOQUINOVOSYL TRANSFERASE SQD2"/>
    <property type="match status" value="1"/>
</dbReference>
<dbReference type="Pfam" id="PF13692">
    <property type="entry name" value="Glyco_trans_1_4"/>
    <property type="match status" value="1"/>
</dbReference>
<keyword evidence="1" id="KW-0808">Transferase</keyword>
<evidence type="ECO:0000313" key="1">
    <source>
        <dbReference type="EMBL" id="SEK94842.1"/>
    </source>
</evidence>
<keyword evidence="2" id="KW-1185">Reference proteome</keyword>
<accession>A0A1H7L769</accession>
<gene>
    <name evidence="1" type="ORF">SAMN05216382_1167</name>
</gene>
<protein>
    <submittedName>
        <fullName evidence="1">Glycosyl transferases group 1</fullName>
    </submittedName>
</protein>
<dbReference type="OrthoDB" id="7532485at2"/>
<dbReference type="STRING" id="1855283.SAMN05216382_1167"/>
<dbReference type="Gene3D" id="3.40.50.2000">
    <property type="entry name" value="Glycogen Phosphorylase B"/>
    <property type="match status" value="1"/>
</dbReference>
<dbReference type="InterPro" id="IPR050194">
    <property type="entry name" value="Glycosyltransferase_grp1"/>
</dbReference>